<keyword evidence="1" id="KW-0812">Transmembrane</keyword>
<dbReference type="EMBL" id="KZ825058">
    <property type="protein sequence ID" value="RAH59530.1"/>
    <property type="molecule type" value="Genomic_DNA"/>
</dbReference>
<organism evidence="2 3">
    <name type="scientific">Aspergillus piperis CBS 112811</name>
    <dbReference type="NCBI Taxonomy" id="1448313"/>
    <lineage>
        <taxon>Eukaryota</taxon>
        <taxon>Fungi</taxon>
        <taxon>Dikarya</taxon>
        <taxon>Ascomycota</taxon>
        <taxon>Pezizomycotina</taxon>
        <taxon>Eurotiomycetes</taxon>
        <taxon>Eurotiomycetidae</taxon>
        <taxon>Eurotiales</taxon>
        <taxon>Aspergillaceae</taxon>
        <taxon>Aspergillus</taxon>
        <taxon>Aspergillus subgen. Circumdati</taxon>
    </lineage>
</organism>
<accession>A0A8G1RA38</accession>
<keyword evidence="3" id="KW-1185">Reference proteome</keyword>
<evidence type="ECO:0000313" key="2">
    <source>
        <dbReference type="EMBL" id="RAH59530.1"/>
    </source>
</evidence>
<gene>
    <name evidence="2" type="ORF">BO85DRAFT_244293</name>
</gene>
<evidence type="ECO:0000256" key="1">
    <source>
        <dbReference type="SAM" id="Phobius"/>
    </source>
</evidence>
<name>A0A8G1RA38_9EURO</name>
<evidence type="ECO:0000313" key="3">
    <source>
        <dbReference type="Proteomes" id="UP000249526"/>
    </source>
</evidence>
<dbReference type="AlphaFoldDB" id="A0A8G1RA38"/>
<keyword evidence="1" id="KW-0472">Membrane</keyword>
<proteinExistence type="predicted"/>
<sequence length="61" mass="7286">MTCSMIAMSMSIRIPVSLSFSLFSMMIMLLSIQRWQDYSRLRRNWIEWRFSKGRLVSVGSY</sequence>
<protein>
    <submittedName>
        <fullName evidence="2">Uncharacterized protein</fullName>
    </submittedName>
</protein>
<dbReference type="Proteomes" id="UP000249526">
    <property type="component" value="Unassembled WGS sequence"/>
</dbReference>
<feature type="transmembrane region" description="Helical" evidence="1">
    <location>
        <begin position="12"/>
        <end position="32"/>
    </location>
</feature>
<dbReference type="GeneID" id="37158270"/>
<keyword evidence="1" id="KW-1133">Transmembrane helix</keyword>
<reference evidence="2 3" key="1">
    <citation type="submission" date="2018-02" db="EMBL/GenBank/DDBJ databases">
        <title>The genomes of Aspergillus section Nigri reveals drivers in fungal speciation.</title>
        <authorList>
            <consortium name="DOE Joint Genome Institute"/>
            <person name="Vesth T.C."/>
            <person name="Nybo J."/>
            <person name="Theobald S."/>
            <person name="Brandl J."/>
            <person name="Frisvad J.C."/>
            <person name="Nielsen K.F."/>
            <person name="Lyhne E.K."/>
            <person name="Kogle M.E."/>
            <person name="Kuo A."/>
            <person name="Riley R."/>
            <person name="Clum A."/>
            <person name="Nolan M."/>
            <person name="Lipzen A."/>
            <person name="Salamov A."/>
            <person name="Henrissat B."/>
            <person name="Wiebenga A."/>
            <person name="De vries R.P."/>
            <person name="Grigoriev I.V."/>
            <person name="Mortensen U.H."/>
            <person name="Andersen M.R."/>
            <person name="Baker S.E."/>
        </authorList>
    </citation>
    <scope>NUCLEOTIDE SEQUENCE [LARGE SCALE GENOMIC DNA]</scope>
    <source>
        <strain evidence="2 3">CBS 112811</strain>
    </source>
</reference>
<dbReference type="RefSeq" id="XP_025517452.1">
    <property type="nucleotide sequence ID" value="XM_025654868.1"/>
</dbReference>